<reference evidence="2 3" key="1">
    <citation type="submission" date="2019-05" db="EMBL/GenBank/DDBJ databases">
        <title>Another draft genome of Portunus trituberculatus and its Hox gene families provides insights of decapod evolution.</title>
        <authorList>
            <person name="Jeong J.-H."/>
            <person name="Song I."/>
            <person name="Kim S."/>
            <person name="Choi T."/>
            <person name="Kim D."/>
            <person name="Ryu S."/>
            <person name="Kim W."/>
        </authorList>
    </citation>
    <scope>NUCLEOTIDE SEQUENCE [LARGE SCALE GENOMIC DNA]</scope>
    <source>
        <tissue evidence="2">Muscle</tissue>
    </source>
</reference>
<keyword evidence="3" id="KW-1185">Reference proteome</keyword>
<name>A0A5B7JUA0_PORTR</name>
<dbReference type="AlphaFoldDB" id="A0A5B7JUA0"/>
<comment type="caution">
    <text evidence="2">The sequence shown here is derived from an EMBL/GenBank/DDBJ whole genome shotgun (WGS) entry which is preliminary data.</text>
</comment>
<dbReference type="EMBL" id="VSRR010106882">
    <property type="protein sequence ID" value="MPC96668.1"/>
    <property type="molecule type" value="Genomic_DNA"/>
</dbReference>
<evidence type="ECO:0000256" key="1">
    <source>
        <dbReference type="SAM" id="MobiDB-lite"/>
    </source>
</evidence>
<sequence>MLQYFTISSLRHSLSTFLSEHAPASLLPCSAQTSLKPRHQPALFSPASPVPDPPSMTTLGPPLRRLSVNTPRHLLVMSTSHLTPQGQDPPLLVRVS</sequence>
<gene>
    <name evidence="2" type="ORF">E2C01_091939</name>
</gene>
<evidence type="ECO:0000313" key="2">
    <source>
        <dbReference type="EMBL" id="MPC96668.1"/>
    </source>
</evidence>
<proteinExistence type="predicted"/>
<accession>A0A5B7JUA0</accession>
<feature type="region of interest" description="Disordered" evidence="1">
    <location>
        <begin position="37"/>
        <end position="60"/>
    </location>
</feature>
<dbReference type="Proteomes" id="UP000324222">
    <property type="component" value="Unassembled WGS sequence"/>
</dbReference>
<organism evidence="2 3">
    <name type="scientific">Portunus trituberculatus</name>
    <name type="common">Swimming crab</name>
    <name type="synonym">Neptunus trituberculatus</name>
    <dbReference type="NCBI Taxonomy" id="210409"/>
    <lineage>
        <taxon>Eukaryota</taxon>
        <taxon>Metazoa</taxon>
        <taxon>Ecdysozoa</taxon>
        <taxon>Arthropoda</taxon>
        <taxon>Crustacea</taxon>
        <taxon>Multicrustacea</taxon>
        <taxon>Malacostraca</taxon>
        <taxon>Eumalacostraca</taxon>
        <taxon>Eucarida</taxon>
        <taxon>Decapoda</taxon>
        <taxon>Pleocyemata</taxon>
        <taxon>Brachyura</taxon>
        <taxon>Eubrachyura</taxon>
        <taxon>Portunoidea</taxon>
        <taxon>Portunidae</taxon>
        <taxon>Portuninae</taxon>
        <taxon>Portunus</taxon>
    </lineage>
</organism>
<protein>
    <submittedName>
        <fullName evidence="2">Uncharacterized protein</fullName>
    </submittedName>
</protein>
<evidence type="ECO:0000313" key="3">
    <source>
        <dbReference type="Proteomes" id="UP000324222"/>
    </source>
</evidence>